<feature type="region of interest" description="Disordered" evidence="1">
    <location>
        <begin position="34"/>
        <end position="72"/>
    </location>
</feature>
<sequence>MRDFIRVPSPAARTITAAGLTKWLLGVAKRDSRVFTPAPGDNPSPLGRQAVNPPDTTKDTAHQPDHRHRALI</sequence>
<protein>
    <submittedName>
        <fullName evidence="2">Uncharacterized protein</fullName>
    </submittedName>
</protein>
<proteinExistence type="predicted"/>
<evidence type="ECO:0000313" key="3">
    <source>
        <dbReference type="Proteomes" id="UP001501237"/>
    </source>
</evidence>
<evidence type="ECO:0000313" key="2">
    <source>
        <dbReference type="EMBL" id="GAA3200818.1"/>
    </source>
</evidence>
<dbReference type="Proteomes" id="UP001501237">
    <property type="component" value="Unassembled WGS sequence"/>
</dbReference>
<gene>
    <name evidence="2" type="ORF">GCM10010468_13730</name>
</gene>
<organism evidence="2 3">
    <name type="scientific">Actinocorallia longicatena</name>
    <dbReference type="NCBI Taxonomy" id="111803"/>
    <lineage>
        <taxon>Bacteria</taxon>
        <taxon>Bacillati</taxon>
        <taxon>Actinomycetota</taxon>
        <taxon>Actinomycetes</taxon>
        <taxon>Streptosporangiales</taxon>
        <taxon>Thermomonosporaceae</taxon>
        <taxon>Actinocorallia</taxon>
    </lineage>
</organism>
<accession>A0ABP6Q265</accession>
<evidence type="ECO:0000256" key="1">
    <source>
        <dbReference type="SAM" id="MobiDB-lite"/>
    </source>
</evidence>
<reference evidence="3" key="1">
    <citation type="journal article" date="2019" name="Int. J. Syst. Evol. Microbiol.">
        <title>The Global Catalogue of Microorganisms (GCM) 10K type strain sequencing project: providing services to taxonomists for standard genome sequencing and annotation.</title>
        <authorList>
            <consortium name="The Broad Institute Genomics Platform"/>
            <consortium name="The Broad Institute Genome Sequencing Center for Infectious Disease"/>
            <person name="Wu L."/>
            <person name="Ma J."/>
        </authorList>
    </citation>
    <scope>NUCLEOTIDE SEQUENCE [LARGE SCALE GENOMIC DNA]</scope>
    <source>
        <strain evidence="3">JCM 9377</strain>
    </source>
</reference>
<dbReference type="EMBL" id="BAAAUV010000003">
    <property type="protein sequence ID" value="GAA3200818.1"/>
    <property type="molecule type" value="Genomic_DNA"/>
</dbReference>
<keyword evidence="3" id="KW-1185">Reference proteome</keyword>
<name>A0ABP6Q265_9ACTN</name>
<comment type="caution">
    <text evidence="2">The sequence shown here is derived from an EMBL/GenBank/DDBJ whole genome shotgun (WGS) entry which is preliminary data.</text>
</comment>